<organism evidence="13 14">
    <name type="scientific">Cetraspora pellucida</name>
    <dbReference type="NCBI Taxonomy" id="1433469"/>
    <lineage>
        <taxon>Eukaryota</taxon>
        <taxon>Fungi</taxon>
        <taxon>Fungi incertae sedis</taxon>
        <taxon>Mucoromycota</taxon>
        <taxon>Glomeromycotina</taxon>
        <taxon>Glomeromycetes</taxon>
        <taxon>Diversisporales</taxon>
        <taxon>Gigasporaceae</taxon>
        <taxon>Cetraspora</taxon>
    </lineage>
</organism>
<evidence type="ECO:0000256" key="5">
    <source>
        <dbReference type="ARBA" id="ARBA00022502"/>
    </source>
</evidence>
<dbReference type="GO" id="GO:0031501">
    <property type="term" value="C:mannosyltransferase complex"/>
    <property type="evidence" value="ECO:0007669"/>
    <property type="project" value="TreeGrafter"/>
</dbReference>
<keyword evidence="10 12" id="KW-1133">Transmembrane helix</keyword>
<dbReference type="GO" id="GO:0005789">
    <property type="term" value="C:endoplasmic reticulum membrane"/>
    <property type="evidence" value="ECO:0007669"/>
    <property type="project" value="UniProtKB-SubCell"/>
</dbReference>
<evidence type="ECO:0000256" key="9">
    <source>
        <dbReference type="ARBA" id="ARBA00022824"/>
    </source>
</evidence>
<evidence type="ECO:0000256" key="2">
    <source>
        <dbReference type="ARBA" id="ARBA00004687"/>
    </source>
</evidence>
<dbReference type="InterPro" id="IPR007315">
    <property type="entry name" value="PIG-V/Gpi18"/>
</dbReference>
<dbReference type="Proteomes" id="UP000789759">
    <property type="component" value="Unassembled WGS sequence"/>
</dbReference>
<keyword evidence="8 12" id="KW-0812">Transmembrane</keyword>
<evidence type="ECO:0000256" key="8">
    <source>
        <dbReference type="ARBA" id="ARBA00022692"/>
    </source>
</evidence>
<sequence>MKPHTTLKCQSRISTIALLAMISRFFTWLVAFLSVFIIDAYDSASDIILENESSGIIQKLFNLSFHVFLRWDAFYFLHLAEEGYIYEQEHAFFPLFPLLARSLGNSRKLFINFSSKFF</sequence>
<evidence type="ECO:0000256" key="4">
    <source>
        <dbReference type="ARBA" id="ARBA00013795"/>
    </source>
</evidence>
<keyword evidence="11 12" id="KW-0472">Membrane</keyword>
<keyword evidence="5 12" id="KW-0337">GPI-anchor biosynthesis</keyword>
<evidence type="ECO:0000256" key="3">
    <source>
        <dbReference type="ARBA" id="ARBA00008698"/>
    </source>
</evidence>
<comment type="pathway">
    <text evidence="2 12">Glycolipid biosynthesis; glycosylphosphatidylinositol-anchor biosynthesis.</text>
</comment>
<dbReference type="GO" id="GO:0000009">
    <property type="term" value="F:alpha-1,6-mannosyltransferase activity"/>
    <property type="evidence" value="ECO:0007669"/>
    <property type="project" value="InterPro"/>
</dbReference>
<name>A0A9N9D5F6_9GLOM</name>
<dbReference type="OrthoDB" id="10252502at2759"/>
<dbReference type="EMBL" id="CAJVQA010005556">
    <property type="protein sequence ID" value="CAG8623090.1"/>
    <property type="molecule type" value="Genomic_DNA"/>
</dbReference>
<evidence type="ECO:0000256" key="7">
    <source>
        <dbReference type="ARBA" id="ARBA00022679"/>
    </source>
</evidence>
<comment type="similarity">
    <text evidence="3 12">Belongs to the PIGV family.</text>
</comment>
<comment type="subcellular location">
    <subcellularLocation>
        <location evidence="1 12">Endoplasmic reticulum membrane</location>
        <topology evidence="1 12">Multi-pass membrane protein</topology>
    </subcellularLocation>
</comment>
<proteinExistence type="inferred from homology"/>
<dbReference type="PANTHER" id="PTHR12468:SF2">
    <property type="entry name" value="GPI MANNOSYLTRANSFERASE 2"/>
    <property type="match status" value="1"/>
</dbReference>
<dbReference type="Pfam" id="PF04188">
    <property type="entry name" value="Mannosyl_trans2"/>
    <property type="match status" value="1"/>
</dbReference>
<dbReference type="GO" id="GO:0006506">
    <property type="term" value="P:GPI anchor biosynthetic process"/>
    <property type="evidence" value="ECO:0007669"/>
    <property type="project" value="UniProtKB-KW"/>
</dbReference>
<dbReference type="EC" id="2.4.1.-" evidence="12"/>
<comment type="caution">
    <text evidence="13">The sequence shown here is derived from an EMBL/GenBank/DDBJ whole genome shotgun (WGS) entry which is preliminary data.</text>
</comment>
<comment type="function">
    <text evidence="12">Mannosyltransferase involved in glycosylphosphatidylinositol-anchor biosynthesis.</text>
</comment>
<accession>A0A9N9D5F6</accession>
<evidence type="ECO:0000256" key="11">
    <source>
        <dbReference type="ARBA" id="ARBA00023136"/>
    </source>
</evidence>
<keyword evidence="14" id="KW-1185">Reference proteome</keyword>
<dbReference type="PANTHER" id="PTHR12468">
    <property type="entry name" value="GPI MANNOSYLTRANSFERASE 2"/>
    <property type="match status" value="1"/>
</dbReference>
<reference evidence="13" key="1">
    <citation type="submission" date="2021-06" db="EMBL/GenBank/DDBJ databases">
        <authorList>
            <person name="Kallberg Y."/>
            <person name="Tangrot J."/>
            <person name="Rosling A."/>
        </authorList>
    </citation>
    <scope>NUCLEOTIDE SEQUENCE</scope>
    <source>
        <strain evidence="13">FL966</strain>
    </source>
</reference>
<evidence type="ECO:0000256" key="1">
    <source>
        <dbReference type="ARBA" id="ARBA00004477"/>
    </source>
</evidence>
<evidence type="ECO:0000256" key="10">
    <source>
        <dbReference type="ARBA" id="ARBA00022989"/>
    </source>
</evidence>
<evidence type="ECO:0000256" key="6">
    <source>
        <dbReference type="ARBA" id="ARBA00022676"/>
    </source>
</evidence>
<evidence type="ECO:0000256" key="12">
    <source>
        <dbReference type="RuleBase" id="RU363112"/>
    </source>
</evidence>
<gene>
    <name evidence="13" type="ORF">CPELLU_LOCUS8020</name>
</gene>
<evidence type="ECO:0000313" key="13">
    <source>
        <dbReference type="EMBL" id="CAG8623090.1"/>
    </source>
</evidence>
<protein>
    <recommendedName>
        <fullName evidence="4 12">GPI mannosyltransferase 2</fullName>
        <ecNumber evidence="12">2.4.1.-</ecNumber>
    </recommendedName>
</protein>
<keyword evidence="7 12" id="KW-0808">Transferase</keyword>
<keyword evidence="9 12" id="KW-0256">Endoplasmic reticulum</keyword>
<evidence type="ECO:0000313" key="14">
    <source>
        <dbReference type="Proteomes" id="UP000789759"/>
    </source>
</evidence>
<comment type="caution">
    <text evidence="12">Lacks conserved residue(s) required for the propagation of feature annotation.</text>
</comment>
<feature type="transmembrane region" description="Helical" evidence="12">
    <location>
        <begin position="12"/>
        <end position="38"/>
    </location>
</feature>
<keyword evidence="6 12" id="KW-0328">Glycosyltransferase</keyword>
<dbReference type="AlphaFoldDB" id="A0A9N9D5F6"/>
<dbReference type="GO" id="GO:0004376">
    <property type="term" value="F:GPI mannosyltransferase activity"/>
    <property type="evidence" value="ECO:0007669"/>
    <property type="project" value="InterPro"/>
</dbReference>